<dbReference type="Proteomes" id="UP000067434">
    <property type="component" value="Chromosome"/>
</dbReference>
<dbReference type="GO" id="GO:0008270">
    <property type="term" value="F:zinc ion binding"/>
    <property type="evidence" value="ECO:0007669"/>
    <property type="project" value="InterPro"/>
</dbReference>
<keyword evidence="6" id="KW-0482">Metalloprotease</keyword>
<dbReference type="InterPro" id="IPR012091">
    <property type="entry name" value="Pept_M54_archaemetzncn_arc/bac"/>
</dbReference>
<dbReference type="CDD" id="cd11375">
    <property type="entry name" value="Peptidase_M54"/>
    <property type="match status" value="1"/>
</dbReference>
<dbReference type="InterPro" id="IPR012962">
    <property type="entry name" value="Pept_M54_archaemetzincn"/>
</dbReference>
<protein>
    <recommendedName>
        <fullName evidence="9">Archemetzincin</fullName>
    </recommendedName>
</protein>
<dbReference type="PANTHER" id="PTHR15910">
    <property type="entry name" value="ARCHAEMETZINCIN"/>
    <property type="match status" value="1"/>
</dbReference>
<dbReference type="Gene3D" id="3.40.390.10">
    <property type="entry name" value="Collagenase (Catalytic Domain)"/>
    <property type="match status" value="1"/>
</dbReference>
<accession>A0A0F7CLE6</accession>
<keyword evidence="5" id="KW-0862">Zinc</keyword>
<dbReference type="KEGG" id="thf:MA03_00980"/>
<reference evidence="7 8" key="1">
    <citation type="journal article" date="2015" name="Stand. Genomic Sci.">
        <title>Complete genome sequence of and proposal of Thermofilum uzonense sp. nov. a novel hyperthermophilic crenarchaeon and emended description of the genus Thermofilum.</title>
        <authorList>
            <person name="Toshchakov S.V."/>
            <person name="Korzhenkov A.A."/>
            <person name="Samarov N.I."/>
            <person name="Mazunin I.O."/>
            <person name="Mozhey O.I."/>
            <person name="Shmyr I.S."/>
            <person name="Derbikova K.S."/>
            <person name="Taranov E.A."/>
            <person name="Dominova I.N."/>
            <person name="Bonch-Osmolovskaya E.A."/>
            <person name="Patrushev M.V."/>
            <person name="Podosokorskaya O.A."/>
            <person name="Kublanov I.V."/>
        </authorList>
    </citation>
    <scope>NUCLEOTIDE SEQUENCE [LARGE SCALE GENOMIC DNA]</scope>
    <source>
        <strain evidence="7 8">1807-2</strain>
    </source>
</reference>
<evidence type="ECO:0000256" key="6">
    <source>
        <dbReference type="ARBA" id="ARBA00023049"/>
    </source>
</evidence>
<sequence length="147" mass="16439">MTLGSLIGVYSEEREQLQADKLLDYLSEKIGVLPHQRVLVVIDGDGFVEGLNFVFGIAKPNWGGIVFTERLKPDLYGSTNSVQLFRARLLKESLHELGHSFGLPHCSRNCVMRFSNSVYDVDSKPATFCAQCQIRLNLEAPGLLRAR</sequence>
<dbReference type="PATRIC" id="fig|1550241.5.peg.198"/>
<dbReference type="NCBIfam" id="NF033823">
    <property type="entry name" value="archmetzin"/>
    <property type="match status" value="1"/>
</dbReference>
<organism evidence="7 8">
    <name type="scientific">Infirmifilum uzonense</name>
    <dbReference type="NCBI Taxonomy" id="1550241"/>
    <lineage>
        <taxon>Archaea</taxon>
        <taxon>Thermoproteota</taxon>
        <taxon>Thermoprotei</taxon>
        <taxon>Thermofilales</taxon>
        <taxon>Thermofilaceae</taxon>
        <taxon>Infirmifilum</taxon>
    </lineage>
</organism>
<dbReference type="Pfam" id="PF07998">
    <property type="entry name" value="Peptidase_M54"/>
    <property type="match status" value="1"/>
</dbReference>
<comment type="cofactor">
    <cofactor evidence="1">
        <name>Zn(2+)</name>
        <dbReference type="ChEBI" id="CHEBI:29105"/>
    </cofactor>
</comment>
<evidence type="ECO:0000256" key="5">
    <source>
        <dbReference type="ARBA" id="ARBA00022833"/>
    </source>
</evidence>
<gene>
    <name evidence="7" type="ORF">MA03_00980</name>
</gene>
<dbReference type="EMBL" id="CP009961">
    <property type="protein sequence ID" value="AKG39276.1"/>
    <property type="molecule type" value="Genomic_DNA"/>
</dbReference>
<keyword evidence="4" id="KW-0378">Hydrolase</keyword>
<dbReference type="PIRSF" id="PIRSF005785">
    <property type="entry name" value="Zn-prot_arch"/>
    <property type="match status" value="1"/>
</dbReference>
<evidence type="ECO:0000313" key="8">
    <source>
        <dbReference type="Proteomes" id="UP000067434"/>
    </source>
</evidence>
<dbReference type="GO" id="GO:0008237">
    <property type="term" value="F:metallopeptidase activity"/>
    <property type="evidence" value="ECO:0007669"/>
    <property type="project" value="UniProtKB-KW"/>
</dbReference>
<evidence type="ECO:0000256" key="3">
    <source>
        <dbReference type="ARBA" id="ARBA00022723"/>
    </source>
</evidence>
<dbReference type="GO" id="GO:0006508">
    <property type="term" value="P:proteolysis"/>
    <property type="evidence" value="ECO:0007669"/>
    <property type="project" value="UniProtKB-KW"/>
</dbReference>
<dbReference type="SUPFAM" id="SSF55486">
    <property type="entry name" value="Metalloproteases ('zincins'), catalytic domain"/>
    <property type="match status" value="1"/>
</dbReference>
<dbReference type="HOGENOM" id="CLU_108521_1_0_2"/>
<evidence type="ECO:0000256" key="2">
    <source>
        <dbReference type="ARBA" id="ARBA00022670"/>
    </source>
</evidence>
<keyword evidence="8" id="KW-1185">Reference proteome</keyword>
<evidence type="ECO:0000256" key="4">
    <source>
        <dbReference type="ARBA" id="ARBA00022801"/>
    </source>
</evidence>
<keyword evidence="2" id="KW-0645">Protease</keyword>
<dbReference type="InterPro" id="IPR024079">
    <property type="entry name" value="MetalloPept_cat_dom_sf"/>
</dbReference>
<keyword evidence="3" id="KW-0479">Metal-binding</keyword>
<evidence type="ECO:0008006" key="9">
    <source>
        <dbReference type="Google" id="ProtNLM"/>
    </source>
</evidence>
<dbReference type="AlphaFoldDB" id="A0A0F7CLE6"/>
<proteinExistence type="predicted"/>
<name>A0A0F7CLE6_9CREN</name>
<dbReference type="PANTHER" id="PTHR15910:SF1">
    <property type="entry name" value="ARCHAEMETZINCIN-2"/>
    <property type="match status" value="1"/>
</dbReference>
<evidence type="ECO:0000313" key="7">
    <source>
        <dbReference type="EMBL" id="AKG39276.1"/>
    </source>
</evidence>
<evidence type="ECO:0000256" key="1">
    <source>
        <dbReference type="ARBA" id="ARBA00001947"/>
    </source>
</evidence>